<organism evidence="1 2">
    <name type="scientific">Clostridium oceanicum</name>
    <dbReference type="NCBI Taxonomy" id="1543"/>
    <lineage>
        <taxon>Bacteria</taxon>
        <taxon>Bacillati</taxon>
        <taxon>Bacillota</taxon>
        <taxon>Clostridia</taxon>
        <taxon>Eubacteriales</taxon>
        <taxon>Clostridiaceae</taxon>
        <taxon>Clostridium</taxon>
    </lineage>
</organism>
<dbReference type="InterPro" id="IPR025683">
    <property type="entry name" value="Protein_beta"/>
</dbReference>
<dbReference type="Proteomes" id="UP001501510">
    <property type="component" value="Unassembled WGS sequence"/>
</dbReference>
<comment type="caution">
    <text evidence="1">The sequence shown here is derived from an EMBL/GenBank/DDBJ whole genome shotgun (WGS) entry which is preliminary data.</text>
</comment>
<reference evidence="1 2" key="1">
    <citation type="journal article" date="2019" name="Int. J. Syst. Evol. Microbiol.">
        <title>The Global Catalogue of Microorganisms (GCM) 10K type strain sequencing project: providing services to taxonomists for standard genome sequencing and annotation.</title>
        <authorList>
            <consortium name="The Broad Institute Genomics Platform"/>
            <consortium name="The Broad Institute Genome Sequencing Center for Infectious Disease"/>
            <person name="Wu L."/>
            <person name="Ma J."/>
        </authorList>
    </citation>
    <scope>NUCLEOTIDE SEQUENCE [LARGE SCALE GENOMIC DNA]</scope>
    <source>
        <strain evidence="1 2">JCM 1407</strain>
    </source>
</reference>
<dbReference type="Pfam" id="PF14350">
    <property type="entry name" value="Beta_protein"/>
    <property type="match status" value="1"/>
</dbReference>
<evidence type="ECO:0000313" key="2">
    <source>
        <dbReference type="Proteomes" id="UP001501510"/>
    </source>
</evidence>
<accession>A0ABN1JD05</accession>
<sequence>MDFKYVPIIRNRSAERTSIIKQSYSNKILPLLEMVVDKPTVKSKYNYFDDHTKFFDDIKSKILVDIPMNIKTSLKTIKNIRTFLKPIYDNPSTRVDYLKKLSSNPSKFIPVISYNPNKEYNSGFLRNQEKTLRGDFKNLAFRLFSKHSINAANEIIPLLKDDDIILIDIEKPYSKNDKKLIELYKSINNLKTTKKIKTVIIHTAIPKTFKKSSMVNQSILNEISTDLLKDFKTLNFDAFGDYCGIKNLPLENTKAVYPSYIHYNGQKNVYVGFKGNFNKPITFTTKVLPIYTTSSCWNSISSDHIDKCCGCKKILAMQSGKSKINSPRTWKSITISHHIREMDEIL</sequence>
<protein>
    <submittedName>
        <fullName evidence="1">Uncharacterized protein</fullName>
    </submittedName>
</protein>
<keyword evidence="2" id="KW-1185">Reference proteome</keyword>
<dbReference type="EMBL" id="BAAACG010000006">
    <property type="protein sequence ID" value="GAA0736390.1"/>
    <property type="molecule type" value="Genomic_DNA"/>
</dbReference>
<dbReference type="RefSeq" id="WP_343759708.1">
    <property type="nucleotide sequence ID" value="NZ_BAAACG010000006.1"/>
</dbReference>
<proteinExistence type="predicted"/>
<evidence type="ECO:0000313" key="1">
    <source>
        <dbReference type="EMBL" id="GAA0736390.1"/>
    </source>
</evidence>
<name>A0ABN1JD05_9CLOT</name>
<gene>
    <name evidence="1" type="ORF">GCM10008906_11310</name>
</gene>